<name>A0A9K3PYI4_9STRA</name>
<feature type="chain" id="PRO_5039889292" evidence="6">
    <location>
        <begin position="22"/>
        <end position="513"/>
    </location>
</feature>
<accession>A0A9K3PYI4</accession>
<dbReference type="GO" id="GO:0004502">
    <property type="term" value="F:kynurenine 3-monooxygenase activity"/>
    <property type="evidence" value="ECO:0007669"/>
    <property type="project" value="TreeGrafter"/>
</dbReference>
<feature type="signal peptide" evidence="6">
    <location>
        <begin position="1"/>
        <end position="21"/>
    </location>
</feature>
<comment type="cofactor">
    <cofactor evidence="1">
        <name>FAD</name>
        <dbReference type="ChEBI" id="CHEBI:57692"/>
    </cofactor>
</comment>
<dbReference type="GO" id="GO:0071949">
    <property type="term" value="F:FAD binding"/>
    <property type="evidence" value="ECO:0007669"/>
    <property type="project" value="InterPro"/>
</dbReference>
<evidence type="ECO:0000256" key="2">
    <source>
        <dbReference type="ARBA" id="ARBA00022630"/>
    </source>
</evidence>
<keyword evidence="3" id="KW-0274">FAD</keyword>
<reference evidence="8" key="1">
    <citation type="journal article" date="2021" name="Sci. Rep.">
        <title>Diploid genomic architecture of Nitzschia inconspicua, an elite biomass production diatom.</title>
        <authorList>
            <person name="Oliver A."/>
            <person name="Podell S."/>
            <person name="Pinowska A."/>
            <person name="Traller J.C."/>
            <person name="Smith S.R."/>
            <person name="McClure R."/>
            <person name="Beliaev A."/>
            <person name="Bohutskyi P."/>
            <person name="Hill E.A."/>
            <person name="Rabines A."/>
            <person name="Zheng H."/>
            <person name="Allen L.Z."/>
            <person name="Kuo A."/>
            <person name="Grigoriev I.V."/>
            <person name="Allen A.E."/>
            <person name="Hazlebeck D."/>
            <person name="Allen E.E."/>
        </authorList>
    </citation>
    <scope>NUCLEOTIDE SEQUENCE</scope>
    <source>
        <strain evidence="8">Hildebrandi</strain>
    </source>
</reference>
<organism evidence="8 9">
    <name type="scientific">Nitzschia inconspicua</name>
    <dbReference type="NCBI Taxonomy" id="303405"/>
    <lineage>
        <taxon>Eukaryota</taxon>
        <taxon>Sar</taxon>
        <taxon>Stramenopiles</taxon>
        <taxon>Ochrophyta</taxon>
        <taxon>Bacillariophyta</taxon>
        <taxon>Bacillariophyceae</taxon>
        <taxon>Bacillariophycidae</taxon>
        <taxon>Bacillariales</taxon>
        <taxon>Bacillariaceae</taxon>
        <taxon>Nitzschia</taxon>
    </lineage>
</organism>
<keyword evidence="2" id="KW-0285">Flavoprotein</keyword>
<reference evidence="8" key="2">
    <citation type="submission" date="2021-04" db="EMBL/GenBank/DDBJ databases">
        <authorList>
            <person name="Podell S."/>
        </authorList>
    </citation>
    <scope>NUCLEOTIDE SEQUENCE</scope>
    <source>
        <strain evidence="8">Hildebrandi</strain>
    </source>
</reference>
<sequence>MTVRNIVLFLISWFWITSMTSVSFTTNVPCSSKSRLLTPLSSVSANNEILPLLKIGIVGAGPSGLLLAHLLLQQENITVTLFESRSDPRSKNAEQRAYALGIGIRGRTAIRQVDEDLWQTVKKRGFESERFQLHVGGLVIPLRSEKDASNNKDGLTVEPSVLTYQTDLCGVLLDELERRFQGSGRLNMYFQTTINECNLDSMTLSLGNEGKDLIQPPLADKSYDIIVGADGVNSKVRNSIRQSHPSFQTNKESLPGEFKVVRVDKGPPKVDPASVSLILPKSGSTTAFVEPTGLDGSCCILFAGGGESAILSERMNKTAIVEELQTAFPQWKAISESMASQLMSQIKTGASSVVCNTYHYNDKAVLIGDAAHATGGVSGQGVNSALQDCVVLAECIRSNRNNLENALLSYSKSQVLEGKALYDLSFGPKPEGMKAWIWAFLSVRDTIFRGRLGIGRPPLQTRLTTTLTPFSVIRRENDYFYSEPFPSNAEIQENVLALHEDAVQNKTKACIVH</sequence>
<evidence type="ECO:0000256" key="4">
    <source>
        <dbReference type="ARBA" id="ARBA00022857"/>
    </source>
</evidence>
<dbReference type="AlphaFoldDB" id="A0A9K3PYI4"/>
<proteinExistence type="predicted"/>
<keyword evidence="5" id="KW-0560">Oxidoreductase</keyword>
<keyword evidence="4" id="KW-0521">NADP</keyword>
<keyword evidence="6" id="KW-0732">Signal</keyword>
<protein>
    <submittedName>
        <fullName evidence="8">Kynurenine 3-monooxygenase</fullName>
    </submittedName>
</protein>
<dbReference type="EMBL" id="JAGRRH010000009">
    <property type="protein sequence ID" value="KAG7364393.1"/>
    <property type="molecule type" value="Genomic_DNA"/>
</dbReference>
<evidence type="ECO:0000256" key="1">
    <source>
        <dbReference type="ARBA" id="ARBA00001974"/>
    </source>
</evidence>
<dbReference type="PANTHER" id="PTHR46028:SF2">
    <property type="entry name" value="KYNURENINE 3-MONOOXYGENASE"/>
    <property type="match status" value="1"/>
</dbReference>
<dbReference type="Pfam" id="PF01494">
    <property type="entry name" value="FAD_binding_3"/>
    <property type="match status" value="1"/>
</dbReference>
<dbReference type="OrthoDB" id="655030at2759"/>
<feature type="domain" description="FAD-binding" evidence="7">
    <location>
        <begin position="55"/>
        <end position="398"/>
    </location>
</feature>
<comment type="caution">
    <text evidence="8">The sequence shown here is derived from an EMBL/GenBank/DDBJ whole genome shotgun (WGS) entry which is preliminary data.</text>
</comment>
<evidence type="ECO:0000313" key="9">
    <source>
        <dbReference type="Proteomes" id="UP000693970"/>
    </source>
</evidence>
<evidence type="ECO:0000313" key="8">
    <source>
        <dbReference type="EMBL" id="KAG7364393.1"/>
    </source>
</evidence>
<dbReference type="PANTHER" id="PTHR46028">
    <property type="entry name" value="KYNURENINE 3-MONOOXYGENASE"/>
    <property type="match status" value="1"/>
</dbReference>
<evidence type="ECO:0000256" key="5">
    <source>
        <dbReference type="ARBA" id="ARBA00023002"/>
    </source>
</evidence>
<evidence type="ECO:0000256" key="3">
    <source>
        <dbReference type="ARBA" id="ARBA00022827"/>
    </source>
</evidence>
<keyword evidence="9" id="KW-1185">Reference proteome</keyword>
<gene>
    <name evidence="8" type="ORF">IV203_037595</name>
</gene>
<dbReference type="Proteomes" id="UP000693970">
    <property type="component" value="Unassembled WGS sequence"/>
</dbReference>
<dbReference type="InterPro" id="IPR002938">
    <property type="entry name" value="FAD-bd"/>
</dbReference>
<dbReference type="GO" id="GO:0070189">
    <property type="term" value="P:kynurenine metabolic process"/>
    <property type="evidence" value="ECO:0007669"/>
    <property type="project" value="TreeGrafter"/>
</dbReference>
<evidence type="ECO:0000256" key="6">
    <source>
        <dbReference type="SAM" id="SignalP"/>
    </source>
</evidence>
<evidence type="ECO:0000259" key="7">
    <source>
        <dbReference type="Pfam" id="PF01494"/>
    </source>
</evidence>